<dbReference type="AlphaFoldDB" id="A0AAX3NI12"/>
<name>A0AAX3NI12_BIFBR</name>
<protein>
    <submittedName>
        <fullName evidence="1">Uncharacterized protein</fullName>
    </submittedName>
</protein>
<reference evidence="1" key="1">
    <citation type="submission" date="2023-02" db="EMBL/GenBank/DDBJ databases">
        <authorList>
            <person name="Whidbey C."/>
        </authorList>
    </citation>
    <scope>NUCLEOTIDE SEQUENCE</scope>
    <source>
        <strain evidence="1">VSI11</strain>
    </source>
</reference>
<accession>A0AAX3NI12</accession>
<evidence type="ECO:0000313" key="1">
    <source>
        <dbReference type="EMBL" id="WEB53969.1"/>
    </source>
</evidence>
<dbReference type="Proteomes" id="UP001219009">
    <property type="component" value="Chromosome"/>
</dbReference>
<sequence length="382" mass="43616">MMTDDIEERAVLARRGIMDHSDCEDCVEDWTFLMRQGRREFPLGLRTVLACLAFAEREGAVPELPADWWVIISTGGINDDDARRGGPTMDVFKAWPGRAESIVISQESYMGCTGGVAPWRRDGDTGPSYYAVCPLCDNPIQIVGLFRRQEESRARRPYGRHHRGDVPGLCRYDEDAYLHCPYADPNHRTDTRARRHSKDPTGRALYGLMRGEFDRVTLAWERFSGIHLGPGAARDMLRRWRDDQGWRYYDATYGNLPQMLFFAAGGQNLVKRYIVPGSPLHERLKGVPQVRLAPARSRYVQVDKAGPGFLTLDFLLYARRIEWDGQHMNETFRLRGLLGRDDGQQAFDDLTLDVDQDWLSHTADAQPGRDGRLLDIARETLR</sequence>
<gene>
    <name evidence="1" type="ORF">PUW55_07075</name>
</gene>
<proteinExistence type="predicted"/>
<evidence type="ECO:0000313" key="2">
    <source>
        <dbReference type="Proteomes" id="UP001219009"/>
    </source>
</evidence>
<organism evidence="1 2">
    <name type="scientific">Bifidobacterium breve</name>
    <dbReference type="NCBI Taxonomy" id="1685"/>
    <lineage>
        <taxon>Bacteria</taxon>
        <taxon>Bacillati</taxon>
        <taxon>Actinomycetota</taxon>
        <taxon>Actinomycetes</taxon>
        <taxon>Bifidobacteriales</taxon>
        <taxon>Bifidobacteriaceae</taxon>
        <taxon>Bifidobacterium</taxon>
    </lineage>
</organism>
<dbReference type="EMBL" id="CP118083">
    <property type="protein sequence ID" value="WEB53969.1"/>
    <property type="molecule type" value="Genomic_DNA"/>
</dbReference>